<dbReference type="Proteomes" id="UP000016930">
    <property type="component" value="Unassembled WGS sequence"/>
</dbReference>
<keyword evidence="3" id="KW-1185">Reference proteome</keyword>
<name>M2QUZ4_CERS8</name>
<dbReference type="AlphaFoldDB" id="M2QUZ4"/>
<protein>
    <submittedName>
        <fullName evidence="2">Uncharacterized protein</fullName>
    </submittedName>
</protein>
<feature type="compositionally biased region" description="Low complexity" evidence="1">
    <location>
        <begin position="186"/>
        <end position="196"/>
    </location>
</feature>
<evidence type="ECO:0000313" key="3">
    <source>
        <dbReference type="Proteomes" id="UP000016930"/>
    </source>
</evidence>
<evidence type="ECO:0000313" key="2">
    <source>
        <dbReference type="EMBL" id="EMD40898.1"/>
    </source>
</evidence>
<dbReference type="OrthoDB" id="3438340at2759"/>
<feature type="compositionally biased region" description="Basic residues" evidence="1">
    <location>
        <begin position="282"/>
        <end position="293"/>
    </location>
</feature>
<evidence type="ECO:0000256" key="1">
    <source>
        <dbReference type="SAM" id="MobiDB-lite"/>
    </source>
</evidence>
<feature type="compositionally biased region" description="Basic and acidic residues" evidence="1">
    <location>
        <begin position="47"/>
        <end position="59"/>
    </location>
</feature>
<gene>
    <name evidence="2" type="ORF">CERSUDRAFT_80549</name>
</gene>
<reference evidence="2 3" key="1">
    <citation type="journal article" date="2012" name="Proc. Natl. Acad. Sci. U.S.A.">
        <title>Comparative genomics of Ceriporiopsis subvermispora and Phanerochaete chrysosporium provide insight into selective ligninolysis.</title>
        <authorList>
            <person name="Fernandez-Fueyo E."/>
            <person name="Ruiz-Duenas F.J."/>
            <person name="Ferreira P."/>
            <person name="Floudas D."/>
            <person name="Hibbett D.S."/>
            <person name="Canessa P."/>
            <person name="Larrondo L.F."/>
            <person name="James T.Y."/>
            <person name="Seelenfreund D."/>
            <person name="Lobos S."/>
            <person name="Polanco R."/>
            <person name="Tello M."/>
            <person name="Honda Y."/>
            <person name="Watanabe T."/>
            <person name="Watanabe T."/>
            <person name="Ryu J.S."/>
            <person name="Kubicek C.P."/>
            <person name="Schmoll M."/>
            <person name="Gaskell J."/>
            <person name="Hammel K.E."/>
            <person name="St John F.J."/>
            <person name="Vanden Wymelenberg A."/>
            <person name="Sabat G."/>
            <person name="Splinter BonDurant S."/>
            <person name="Syed K."/>
            <person name="Yadav J.S."/>
            <person name="Doddapaneni H."/>
            <person name="Subramanian V."/>
            <person name="Lavin J.L."/>
            <person name="Oguiza J.A."/>
            <person name="Perez G."/>
            <person name="Pisabarro A.G."/>
            <person name="Ramirez L."/>
            <person name="Santoyo F."/>
            <person name="Master E."/>
            <person name="Coutinho P.M."/>
            <person name="Henrissat B."/>
            <person name="Lombard V."/>
            <person name="Magnuson J.K."/>
            <person name="Kuees U."/>
            <person name="Hori C."/>
            <person name="Igarashi K."/>
            <person name="Samejima M."/>
            <person name="Held B.W."/>
            <person name="Barry K.W."/>
            <person name="LaButti K.M."/>
            <person name="Lapidus A."/>
            <person name="Lindquist E.A."/>
            <person name="Lucas S.M."/>
            <person name="Riley R."/>
            <person name="Salamov A.A."/>
            <person name="Hoffmeister D."/>
            <person name="Schwenk D."/>
            <person name="Hadar Y."/>
            <person name="Yarden O."/>
            <person name="de Vries R.P."/>
            <person name="Wiebenga A."/>
            <person name="Stenlid J."/>
            <person name="Eastwood D."/>
            <person name="Grigoriev I.V."/>
            <person name="Berka R.M."/>
            <person name="Blanchette R.A."/>
            <person name="Kersten P."/>
            <person name="Martinez A.T."/>
            <person name="Vicuna R."/>
            <person name="Cullen D."/>
        </authorList>
    </citation>
    <scope>NUCLEOTIDE SEQUENCE [LARGE SCALE GENOMIC DNA]</scope>
    <source>
        <strain evidence="2 3">B</strain>
    </source>
</reference>
<accession>M2QUZ4</accession>
<proteinExistence type="predicted"/>
<organism evidence="2 3">
    <name type="scientific">Ceriporiopsis subvermispora (strain B)</name>
    <name type="common">White-rot fungus</name>
    <name type="synonym">Gelatoporia subvermispora</name>
    <dbReference type="NCBI Taxonomy" id="914234"/>
    <lineage>
        <taxon>Eukaryota</taxon>
        <taxon>Fungi</taxon>
        <taxon>Dikarya</taxon>
        <taxon>Basidiomycota</taxon>
        <taxon>Agaricomycotina</taxon>
        <taxon>Agaricomycetes</taxon>
        <taxon>Polyporales</taxon>
        <taxon>Gelatoporiaceae</taxon>
        <taxon>Gelatoporia</taxon>
    </lineage>
</organism>
<feature type="compositionally biased region" description="Low complexity" evidence="1">
    <location>
        <begin position="229"/>
        <end position="239"/>
    </location>
</feature>
<dbReference type="STRING" id="914234.M2QUZ4"/>
<dbReference type="HOGENOM" id="CLU_071088_0_0_1"/>
<sequence length="304" mass="32734">MSHDMDQDDIDVESLQAQVDMSMAFTENLVASWMKSSATKLPSSKKRGNDERELEEYMRRPPRLGVGAAPSESTSTLGRDTARLKGKLSSTSKKRLREEEHVHAKPPSDDEEESRAGAIRKKPNVDPFGGPAAKKNKTAKMLARAPPMSTPAAAKNLPIIPRQSNTTGETAGIRVEGGKGVAVPASPDTSIPTSSITKKKLKKKPDTSSEGMAHEPRPTEEQSEPAERTSPVSVPTSSPQHETPSSPAKSVKEGTPKSKAPKPMIPLLNLTGPPPDVDSSQKKRRKKKKKKKAVVGTDATRDDA</sequence>
<dbReference type="EMBL" id="KB445792">
    <property type="protein sequence ID" value="EMD40898.1"/>
    <property type="molecule type" value="Genomic_DNA"/>
</dbReference>
<feature type="compositionally biased region" description="Basic and acidic residues" evidence="1">
    <location>
        <begin position="96"/>
        <end position="108"/>
    </location>
</feature>
<feature type="region of interest" description="Disordered" evidence="1">
    <location>
        <begin position="35"/>
        <end position="304"/>
    </location>
</feature>
<feature type="compositionally biased region" description="Basic and acidic residues" evidence="1">
    <location>
        <begin position="204"/>
        <end position="220"/>
    </location>
</feature>